<evidence type="ECO:0000313" key="2">
    <source>
        <dbReference type="Proteomes" id="UP000732193"/>
    </source>
</evidence>
<dbReference type="EMBL" id="JAFBRM010000013">
    <property type="protein sequence ID" value="MBM1715949.1"/>
    <property type="molecule type" value="Genomic_DNA"/>
</dbReference>
<dbReference type="AlphaFoldDB" id="A0AAE3B8D8"/>
<name>A0AAE3B8D8_9RHOB</name>
<proteinExistence type="predicted"/>
<sequence>MFKVGTKFLVKSTEMNKFNGLTAKKGAWIQFVDAKAISLYFEQNGTSDLKVPRDYFGVNFEVQRSAPINEAYAGKKHATKSYKIEK</sequence>
<dbReference type="Proteomes" id="UP000732193">
    <property type="component" value="Unassembled WGS sequence"/>
</dbReference>
<dbReference type="RefSeq" id="WP_203243634.1">
    <property type="nucleotide sequence ID" value="NZ_JAFBRH010000013.1"/>
</dbReference>
<comment type="caution">
    <text evidence="1">The sequence shown here is derived from an EMBL/GenBank/DDBJ whole genome shotgun (WGS) entry which is preliminary data.</text>
</comment>
<evidence type="ECO:0000313" key="1">
    <source>
        <dbReference type="EMBL" id="MBM1715949.1"/>
    </source>
</evidence>
<reference evidence="1 2" key="1">
    <citation type="submission" date="2021-01" db="EMBL/GenBank/DDBJ databases">
        <title>Diatom-associated Roseobacters Show Island Model of Population Structure.</title>
        <authorList>
            <person name="Qu L."/>
            <person name="Feng X."/>
            <person name="Chen Y."/>
            <person name="Li L."/>
            <person name="Wang X."/>
            <person name="Hu Z."/>
            <person name="Wang H."/>
            <person name="Luo H."/>
        </authorList>
    </citation>
    <scope>NUCLEOTIDE SEQUENCE [LARGE SCALE GENOMIC DNA]</scope>
    <source>
        <strain evidence="1 2">TR60-84</strain>
    </source>
</reference>
<accession>A0AAE3B8D8</accession>
<organism evidence="1 2">
    <name type="scientific">Sulfitobacter geojensis</name>
    <dbReference type="NCBI Taxonomy" id="1342299"/>
    <lineage>
        <taxon>Bacteria</taxon>
        <taxon>Pseudomonadati</taxon>
        <taxon>Pseudomonadota</taxon>
        <taxon>Alphaproteobacteria</taxon>
        <taxon>Rhodobacterales</taxon>
        <taxon>Roseobacteraceae</taxon>
        <taxon>Sulfitobacter</taxon>
    </lineage>
</organism>
<protein>
    <submittedName>
        <fullName evidence="1">Uncharacterized protein</fullName>
    </submittedName>
</protein>
<gene>
    <name evidence="1" type="ORF">JQV55_20430</name>
</gene>
<keyword evidence="2" id="KW-1185">Reference proteome</keyword>